<keyword evidence="3" id="KW-0997">Cell inner membrane</keyword>
<dbReference type="RefSeq" id="WP_235891460.1">
    <property type="nucleotide sequence ID" value="NZ_FXTO01000013.1"/>
</dbReference>
<dbReference type="EMBL" id="FXTO01000013">
    <property type="protein sequence ID" value="SMO76657.1"/>
    <property type="molecule type" value="Genomic_DNA"/>
</dbReference>
<evidence type="ECO:0000313" key="8">
    <source>
        <dbReference type="Proteomes" id="UP000316030"/>
    </source>
</evidence>
<proteinExistence type="predicted"/>
<evidence type="ECO:0000256" key="2">
    <source>
        <dbReference type="ARBA" id="ARBA00022475"/>
    </source>
</evidence>
<dbReference type="GO" id="GO:0005886">
    <property type="term" value="C:plasma membrane"/>
    <property type="evidence" value="ECO:0007669"/>
    <property type="project" value="UniProtKB-SubCell"/>
</dbReference>
<keyword evidence="2" id="KW-1003">Cell membrane</keyword>
<dbReference type="PANTHER" id="PTHR30606:SF10">
    <property type="entry name" value="PHOSPHATIDYLINOSITOL MANNOSIDE ACYLTRANSFERASE"/>
    <property type="match status" value="1"/>
</dbReference>
<protein>
    <submittedName>
        <fullName evidence="7">KDO2-lipid IV(A) lauroyltransferase</fullName>
    </submittedName>
</protein>
<name>A0A521DY60_9RHOB</name>
<keyword evidence="5" id="KW-0472">Membrane</keyword>
<dbReference type="AlphaFoldDB" id="A0A521DY60"/>
<keyword evidence="4 7" id="KW-0808">Transferase</keyword>
<organism evidence="7 8">
    <name type="scientific">Thalassovita litoralis</name>
    <dbReference type="NCBI Taxonomy" id="1010611"/>
    <lineage>
        <taxon>Bacteria</taxon>
        <taxon>Pseudomonadati</taxon>
        <taxon>Pseudomonadota</taxon>
        <taxon>Alphaproteobacteria</taxon>
        <taxon>Rhodobacterales</taxon>
        <taxon>Roseobacteraceae</taxon>
        <taxon>Thalassovita</taxon>
    </lineage>
</organism>
<gene>
    <name evidence="7" type="ORF">SAMN06265173_11326</name>
</gene>
<dbReference type="GO" id="GO:0016746">
    <property type="term" value="F:acyltransferase activity"/>
    <property type="evidence" value="ECO:0007669"/>
    <property type="project" value="UniProtKB-KW"/>
</dbReference>
<evidence type="ECO:0000256" key="6">
    <source>
        <dbReference type="ARBA" id="ARBA00023315"/>
    </source>
</evidence>
<dbReference type="PANTHER" id="PTHR30606">
    <property type="entry name" value="LIPID A BIOSYNTHESIS LAUROYL ACYLTRANSFERASE"/>
    <property type="match status" value="1"/>
</dbReference>
<dbReference type="InterPro" id="IPR004960">
    <property type="entry name" value="LipA_acyltrans"/>
</dbReference>
<sequence>MAKKQKTHGGWQDWIADRVLRGVIGTALALPWETRVRLMGWFTRRVLSPTVGYRKRAIANLSYIYPDMSAAEKRRIADAVADNAGRTMIENYDTAGLLERTKTQSISGPGLSVIEQARANGTPVLMVTAHYANFEIPRAALVNRGFQIGGLYRPMANPYFNEHYAENMKRLSGPVFEKGKRGTLGLIRHIAKGGFGVLLFDLHDKSGEPIDFMGKPAPTLTSAAEIAMRTKALLVPFFATRHADGVNFDVEIEAPIPHTDPLTMTNEMTRRLETRVNAHPEQWFWIHRRWSKTL</sequence>
<comment type="subcellular location">
    <subcellularLocation>
        <location evidence="1">Cell inner membrane</location>
    </subcellularLocation>
</comment>
<dbReference type="Proteomes" id="UP000316030">
    <property type="component" value="Unassembled WGS sequence"/>
</dbReference>
<reference evidence="7 8" key="1">
    <citation type="submission" date="2017-05" db="EMBL/GenBank/DDBJ databases">
        <authorList>
            <person name="Varghese N."/>
            <person name="Submissions S."/>
        </authorList>
    </citation>
    <scope>NUCLEOTIDE SEQUENCE [LARGE SCALE GENOMIC DNA]</scope>
    <source>
        <strain evidence="7 8">DSM 29506</strain>
    </source>
</reference>
<evidence type="ECO:0000256" key="4">
    <source>
        <dbReference type="ARBA" id="ARBA00022679"/>
    </source>
</evidence>
<evidence type="ECO:0000256" key="5">
    <source>
        <dbReference type="ARBA" id="ARBA00023136"/>
    </source>
</evidence>
<evidence type="ECO:0000256" key="1">
    <source>
        <dbReference type="ARBA" id="ARBA00004533"/>
    </source>
</evidence>
<evidence type="ECO:0000313" key="7">
    <source>
        <dbReference type="EMBL" id="SMO76657.1"/>
    </source>
</evidence>
<evidence type="ECO:0000256" key="3">
    <source>
        <dbReference type="ARBA" id="ARBA00022519"/>
    </source>
</evidence>
<keyword evidence="8" id="KW-1185">Reference proteome</keyword>
<dbReference type="CDD" id="cd07984">
    <property type="entry name" value="LPLAT_LABLAT-like"/>
    <property type="match status" value="1"/>
</dbReference>
<dbReference type="Pfam" id="PF03279">
    <property type="entry name" value="Lip_A_acyltrans"/>
    <property type="match status" value="1"/>
</dbReference>
<dbReference type="GO" id="GO:0009247">
    <property type="term" value="P:glycolipid biosynthetic process"/>
    <property type="evidence" value="ECO:0007669"/>
    <property type="project" value="UniProtKB-ARBA"/>
</dbReference>
<accession>A0A521DY60</accession>
<keyword evidence="6" id="KW-0012">Acyltransferase</keyword>